<dbReference type="HAMAP" id="MF_02065">
    <property type="entry name" value="MltG"/>
    <property type="match status" value="1"/>
</dbReference>
<dbReference type="PANTHER" id="PTHR30518">
    <property type="entry name" value="ENDOLYTIC MUREIN TRANSGLYCOSYLASE"/>
    <property type="match status" value="1"/>
</dbReference>
<dbReference type="Gene3D" id="3.30.160.60">
    <property type="entry name" value="Classic Zinc Finger"/>
    <property type="match status" value="1"/>
</dbReference>
<dbReference type="Proteomes" id="UP000231198">
    <property type="component" value="Unassembled WGS sequence"/>
</dbReference>
<dbReference type="AlphaFoldDB" id="A0A2H0WTM0"/>
<evidence type="ECO:0000256" key="6">
    <source>
        <dbReference type="ARBA" id="ARBA00023316"/>
    </source>
</evidence>
<dbReference type="GO" id="GO:0009252">
    <property type="term" value="P:peptidoglycan biosynthetic process"/>
    <property type="evidence" value="ECO:0007669"/>
    <property type="project" value="UniProtKB-UniRule"/>
</dbReference>
<name>A0A2H0WTM0_9BACT</name>
<accession>A0A2H0WTM0</accession>
<keyword evidence="2 7" id="KW-0812">Transmembrane</keyword>
<dbReference type="EMBL" id="PEZG01000016">
    <property type="protein sequence ID" value="PIS16014.1"/>
    <property type="molecule type" value="Genomic_DNA"/>
</dbReference>
<proteinExistence type="inferred from homology"/>
<keyword evidence="5 7" id="KW-0456">Lyase</keyword>
<reference evidence="9" key="1">
    <citation type="submission" date="2017-09" db="EMBL/GenBank/DDBJ databases">
        <title>Depth-based differentiation of microbial function through sediment-hosted aquifers and enrichment of novel symbionts in the deep terrestrial subsurface.</title>
        <authorList>
            <person name="Probst A.J."/>
            <person name="Ladd B."/>
            <person name="Jarett J.K."/>
            <person name="Geller-Mcgrath D.E."/>
            <person name="Sieber C.M.K."/>
            <person name="Emerson J.B."/>
            <person name="Anantharaman K."/>
            <person name="Thomas B.C."/>
            <person name="Malmstrom R."/>
            <person name="Stieglmeier M."/>
            <person name="Klingl A."/>
            <person name="Woyke T."/>
            <person name="Ryan C.M."/>
            <person name="Banfield J.F."/>
        </authorList>
    </citation>
    <scope>NUCLEOTIDE SEQUENCE [LARGE SCALE GENOMIC DNA]</scope>
</reference>
<dbReference type="CDD" id="cd08010">
    <property type="entry name" value="MltG_like"/>
    <property type="match status" value="1"/>
</dbReference>
<feature type="site" description="Important for catalytic activity" evidence="7">
    <location>
        <position position="199"/>
    </location>
</feature>
<dbReference type="Pfam" id="PF02618">
    <property type="entry name" value="YceG"/>
    <property type="match status" value="1"/>
</dbReference>
<dbReference type="PANTHER" id="PTHR30518:SF2">
    <property type="entry name" value="ENDOLYTIC MUREIN TRANSGLYCOSYLASE"/>
    <property type="match status" value="1"/>
</dbReference>
<dbReference type="GO" id="GO:0005886">
    <property type="term" value="C:plasma membrane"/>
    <property type="evidence" value="ECO:0007669"/>
    <property type="project" value="UniProtKB-UniRule"/>
</dbReference>
<dbReference type="GO" id="GO:0008932">
    <property type="term" value="F:lytic endotransglycosylase activity"/>
    <property type="evidence" value="ECO:0007669"/>
    <property type="project" value="UniProtKB-UniRule"/>
</dbReference>
<protein>
    <recommendedName>
        <fullName evidence="7">Endolytic murein transglycosylase</fullName>
        <ecNumber evidence="7">4.2.2.29</ecNumber>
    </recommendedName>
    <alternativeName>
        <fullName evidence="7">Peptidoglycan lytic transglycosylase</fullName>
    </alternativeName>
    <alternativeName>
        <fullName evidence="7">Peptidoglycan polymerization terminase</fullName>
    </alternativeName>
</protein>
<comment type="catalytic activity">
    <reaction evidence="7">
        <text>a peptidoglycan chain = a peptidoglycan chain with N-acetyl-1,6-anhydromuramyl-[peptide] at the reducing end + a peptidoglycan chain with N-acetylglucosamine at the non-reducing end.</text>
        <dbReference type="EC" id="4.2.2.29"/>
    </reaction>
</comment>
<keyword evidence="6 7" id="KW-0961">Cell wall biogenesis/degradation</keyword>
<organism evidence="8 9">
    <name type="scientific">Candidatus Roizmanbacteria bacterium CG09_land_8_20_14_0_10_41_9</name>
    <dbReference type="NCBI Taxonomy" id="1974850"/>
    <lineage>
        <taxon>Bacteria</taxon>
        <taxon>Candidatus Roizmaniibacteriota</taxon>
    </lineage>
</organism>
<dbReference type="GO" id="GO:0071555">
    <property type="term" value="P:cell wall organization"/>
    <property type="evidence" value="ECO:0007669"/>
    <property type="project" value="UniProtKB-KW"/>
</dbReference>
<evidence type="ECO:0000256" key="7">
    <source>
        <dbReference type="HAMAP-Rule" id="MF_02065"/>
    </source>
</evidence>
<evidence type="ECO:0000313" key="9">
    <source>
        <dbReference type="Proteomes" id="UP000231198"/>
    </source>
</evidence>
<comment type="similarity">
    <text evidence="7">Belongs to the transglycosylase MltG family.</text>
</comment>
<dbReference type="InterPro" id="IPR003770">
    <property type="entry name" value="MLTG-like"/>
</dbReference>
<keyword evidence="4 7" id="KW-0472">Membrane</keyword>
<dbReference type="Gene3D" id="3.30.1490.480">
    <property type="entry name" value="Endolytic murein transglycosylase"/>
    <property type="match status" value="1"/>
</dbReference>
<evidence type="ECO:0000256" key="5">
    <source>
        <dbReference type="ARBA" id="ARBA00023239"/>
    </source>
</evidence>
<evidence type="ECO:0000313" key="8">
    <source>
        <dbReference type="EMBL" id="PIS16014.1"/>
    </source>
</evidence>
<dbReference type="NCBIfam" id="TIGR00247">
    <property type="entry name" value="endolytic transglycosylase MltG"/>
    <property type="match status" value="1"/>
</dbReference>
<evidence type="ECO:0000256" key="4">
    <source>
        <dbReference type="ARBA" id="ARBA00023136"/>
    </source>
</evidence>
<gene>
    <name evidence="7" type="primary">mltG</name>
    <name evidence="8" type="ORF">COT62_00665</name>
</gene>
<dbReference type="EC" id="4.2.2.29" evidence="7"/>
<keyword evidence="3 7" id="KW-1133">Transmembrane helix</keyword>
<evidence type="ECO:0000256" key="3">
    <source>
        <dbReference type="ARBA" id="ARBA00022989"/>
    </source>
</evidence>
<comment type="caution">
    <text evidence="8">The sequence shown here is derived from an EMBL/GenBank/DDBJ whole genome shotgun (WGS) entry which is preliminary data.</text>
</comment>
<keyword evidence="1 7" id="KW-1003">Cell membrane</keyword>
<evidence type="ECO:0000256" key="1">
    <source>
        <dbReference type="ARBA" id="ARBA00022475"/>
    </source>
</evidence>
<comment type="function">
    <text evidence="7">Functions as a peptidoglycan terminase that cleaves nascent peptidoglycan strands endolytically to terminate their elongation.</text>
</comment>
<evidence type="ECO:0000256" key="2">
    <source>
        <dbReference type="ARBA" id="ARBA00022692"/>
    </source>
</evidence>
<sequence>MKKALIFLSIMVFGITGGYLYFKEGTLPVNKNEKESKIFVISKGDELTTIANNLSNEKLIRNKIVFFFVVKQMGIEKNIQAGDFRLSSVMDVYEIAQNLTHGTLDIWVTIIEGLRKEEIAQIISKEFSIPEIEFVNLAQEGYLFPDTYLIPRQATAESILTILKNNFYQKYTPELAQKAKGLKLSESEVVTLASLVEREARFDSDRQGVANVLLKRLSENWPLQIDATIQYALGYQPVEKTWWKINLTHDDLEVDSPYNTYRNTGLPPGSICNPGLASLQAVVNADPNTAFRFYVSDKNGHLHFARTIEEHNENIRKYVQ</sequence>